<evidence type="ECO:0000313" key="2">
    <source>
        <dbReference type="EMBL" id="GAA5816303.1"/>
    </source>
</evidence>
<gene>
    <name evidence="2" type="ORF">MFLAVUS_009829</name>
</gene>
<keyword evidence="3" id="KW-1185">Reference proteome</keyword>
<protein>
    <submittedName>
        <fullName evidence="2">Uncharacterized protein</fullName>
    </submittedName>
</protein>
<reference evidence="2 3" key="1">
    <citation type="submission" date="2024-04" db="EMBL/GenBank/DDBJ databases">
        <title>genome sequences of Mucor flavus KT1a and Helicostylum pulchrum KT1b strains isolated from the surface of a dry-aged beef.</title>
        <authorList>
            <person name="Toyotome T."/>
            <person name="Hosono M."/>
            <person name="Torimaru M."/>
            <person name="Fukuda K."/>
            <person name="Mikami N."/>
        </authorList>
    </citation>
    <scope>NUCLEOTIDE SEQUENCE [LARGE SCALE GENOMIC DNA]</scope>
    <source>
        <strain evidence="2 3">KT1a</strain>
    </source>
</reference>
<accession>A0ABP9ZB10</accession>
<keyword evidence="1" id="KW-0732">Signal</keyword>
<comment type="caution">
    <text evidence="2">The sequence shown here is derived from an EMBL/GenBank/DDBJ whole genome shotgun (WGS) entry which is preliminary data.</text>
</comment>
<name>A0ABP9ZB10_9FUNG</name>
<dbReference type="EMBL" id="BAABUK010000031">
    <property type="protein sequence ID" value="GAA5816303.1"/>
    <property type="molecule type" value="Genomic_DNA"/>
</dbReference>
<feature type="signal peptide" evidence="1">
    <location>
        <begin position="1"/>
        <end position="23"/>
    </location>
</feature>
<proteinExistence type="predicted"/>
<feature type="chain" id="PRO_5046182977" evidence="1">
    <location>
        <begin position="24"/>
        <end position="170"/>
    </location>
</feature>
<sequence length="170" mass="18300">MVSLSVVRYLVASIAAAATLVQAQNVITIDVPQPNSQIISRDTLNITYTVIGSQAANPPFSAQTTYPNSLSIDFVWSEHANTNNVLSFSVSTGLLTDGYPGGLKSIQHKDSWKIPNCHFFSRYPPTTYDFSLVFTPKYPAAIGTLNVGTAQSAIIVPLAVTVDNSTFPKC</sequence>
<dbReference type="Proteomes" id="UP001473302">
    <property type="component" value="Unassembled WGS sequence"/>
</dbReference>
<evidence type="ECO:0000313" key="3">
    <source>
        <dbReference type="Proteomes" id="UP001473302"/>
    </source>
</evidence>
<evidence type="ECO:0000256" key="1">
    <source>
        <dbReference type="SAM" id="SignalP"/>
    </source>
</evidence>
<organism evidence="2 3">
    <name type="scientific">Mucor flavus</name>
    <dbReference type="NCBI Taxonomy" id="439312"/>
    <lineage>
        <taxon>Eukaryota</taxon>
        <taxon>Fungi</taxon>
        <taxon>Fungi incertae sedis</taxon>
        <taxon>Mucoromycota</taxon>
        <taxon>Mucoromycotina</taxon>
        <taxon>Mucoromycetes</taxon>
        <taxon>Mucorales</taxon>
        <taxon>Mucorineae</taxon>
        <taxon>Mucoraceae</taxon>
        <taxon>Mucor</taxon>
    </lineage>
</organism>